<dbReference type="InterPro" id="IPR052379">
    <property type="entry name" value="Type_VII_TA_RNase"/>
</dbReference>
<dbReference type="Gene3D" id="1.20.120.580">
    <property type="entry name" value="bsu32300-like"/>
    <property type="match status" value="1"/>
</dbReference>
<dbReference type="InterPro" id="IPR008201">
    <property type="entry name" value="HepT-like"/>
</dbReference>
<evidence type="ECO:0000313" key="6">
    <source>
        <dbReference type="Proteomes" id="UP000831787"/>
    </source>
</evidence>
<keyword evidence="1" id="KW-1277">Toxin-antitoxin system</keyword>
<accession>A0ABY4ENK7</accession>
<protein>
    <submittedName>
        <fullName evidence="5">DUF86 domain-containing protein</fullName>
    </submittedName>
</protein>
<name>A0ABY4ENK7_9BACI</name>
<dbReference type="EMBL" id="CP095073">
    <property type="protein sequence ID" value="UOQ46044.1"/>
    <property type="molecule type" value="Genomic_DNA"/>
</dbReference>
<evidence type="ECO:0000256" key="1">
    <source>
        <dbReference type="ARBA" id="ARBA00022649"/>
    </source>
</evidence>
<keyword evidence="6" id="KW-1185">Reference proteome</keyword>
<evidence type="ECO:0000256" key="4">
    <source>
        <dbReference type="ARBA" id="ARBA00024207"/>
    </source>
</evidence>
<dbReference type="Proteomes" id="UP000831787">
    <property type="component" value="Chromosome"/>
</dbReference>
<evidence type="ECO:0000313" key="5">
    <source>
        <dbReference type="EMBL" id="UOQ46044.1"/>
    </source>
</evidence>
<comment type="similarity">
    <text evidence="4">Belongs to the HepT RNase toxin family.</text>
</comment>
<evidence type="ECO:0000256" key="3">
    <source>
        <dbReference type="ARBA" id="ARBA00022801"/>
    </source>
</evidence>
<dbReference type="InterPro" id="IPR037038">
    <property type="entry name" value="HepT-like_sf"/>
</dbReference>
<dbReference type="Pfam" id="PF01934">
    <property type="entry name" value="HepT-like"/>
    <property type="match status" value="1"/>
</dbReference>
<sequence>MYFVDRQKIEEILNHMEKIMEQFEELSFQNYADYLVLERISHITAETIIDVGNMMIDGFIMRDPGSYHDIIDILLDEKVLPYDQEDSYKQFIQLRKEVVQGYLAVNHQSLIDVWKKHRTTVWQFPEKIKTYLNDELGPVSAFSNKE</sequence>
<gene>
    <name evidence="5" type="ORF">MUN89_09060</name>
</gene>
<dbReference type="PANTHER" id="PTHR33397:SF5">
    <property type="entry name" value="RNASE YUTE-RELATED"/>
    <property type="match status" value="1"/>
</dbReference>
<dbReference type="RefSeq" id="WP_244713033.1">
    <property type="nucleotide sequence ID" value="NZ_CP095073.1"/>
</dbReference>
<reference evidence="5 6" key="1">
    <citation type="submission" date="2022-04" db="EMBL/GenBank/DDBJ databases">
        <title>Halobacillus sp. isolated from saltern.</title>
        <authorList>
            <person name="Won M."/>
            <person name="Lee C.-M."/>
            <person name="Woen H.-Y."/>
            <person name="Kwon S.-W."/>
        </authorList>
    </citation>
    <scope>NUCLEOTIDE SEQUENCE [LARGE SCALE GENOMIC DNA]</scope>
    <source>
        <strain evidence="5 6">SSBR10-3</strain>
    </source>
</reference>
<dbReference type="PANTHER" id="PTHR33397">
    <property type="entry name" value="UPF0331 PROTEIN YUTE"/>
    <property type="match status" value="1"/>
</dbReference>
<evidence type="ECO:0000256" key="2">
    <source>
        <dbReference type="ARBA" id="ARBA00022722"/>
    </source>
</evidence>
<organism evidence="5 6">
    <name type="scientific">Halobacillus salinarum</name>
    <dbReference type="NCBI Taxonomy" id="2932257"/>
    <lineage>
        <taxon>Bacteria</taxon>
        <taxon>Bacillati</taxon>
        <taxon>Bacillota</taxon>
        <taxon>Bacilli</taxon>
        <taxon>Bacillales</taxon>
        <taxon>Bacillaceae</taxon>
        <taxon>Halobacillus</taxon>
    </lineage>
</organism>
<keyword evidence="3" id="KW-0378">Hydrolase</keyword>
<keyword evidence="2" id="KW-0540">Nuclease</keyword>
<proteinExistence type="inferred from homology"/>